<gene>
    <name evidence="1" type="ORF">UFOPK3564_02401</name>
</gene>
<evidence type="ECO:0000313" key="1">
    <source>
        <dbReference type="EMBL" id="CAB4931541.1"/>
    </source>
</evidence>
<sequence>MSPRYAELDALGTRLLVAAGTGDVELVERLVDDWSAVVEALPAVPDADAGPALARAAGVQAQLGVLLGDLRDRIGDELARSATGRRTAAGYGAGVASAGIAGGRAEHRA</sequence>
<protein>
    <submittedName>
        <fullName evidence="1">Unannotated protein</fullName>
    </submittedName>
</protein>
<organism evidence="1">
    <name type="scientific">freshwater metagenome</name>
    <dbReference type="NCBI Taxonomy" id="449393"/>
    <lineage>
        <taxon>unclassified sequences</taxon>
        <taxon>metagenomes</taxon>
        <taxon>ecological metagenomes</taxon>
    </lineage>
</organism>
<name>A0A6J7IL94_9ZZZZ</name>
<proteinExistence type="predicted"/>
<accession>A0A6J7IL94</accession>
<dbReference type="EMBL" id="CAFBMK010000167">
    <property type="protein sequence ID" value="CAB4931541.1"/>
    <property type="molecule type" value="Genomic_DNA"/>
</dbReference>
<reference evidence="1" key="1">
    <citation type="submission" date="2020-05" db="EMBL/GenBank/DDBJ databases">
        <authorList>
            <person name="Chiriac C."/>
            <person name="Salcher M."/>
            <person name="Ghai R."/>
            <person name="Kavagutti S V."/>
        </authorList>
    </citation>
    <scope>NUCLEOTIDE SEQUENCE</scope>
</reference>
<dbReference type="AlphaFoldDB" id="A0A6J7IL94"/>